<reference evidence="4" key="4">
    <citation type="submission" date="2019-03" db="UniProtKB">
        <authorList>
            <consortium name="EnsemblPlants"/>
        </authorList>
    </citation>
    <scope>IDENTIFICATION</scope>
</reference>
<dbReference type="EnsemblPlants" id="AET2Gv20070700.2">
    <property type="protein sequence ID" value="AET2Gv20070700.2"/>
    <property type="gene ID" value="AET2Gv20070700"/>
</dbReference>
<dbReference type="InterPro" id="IPR031052">
    <property type="entry name" value="FHY3/FAR1"/>
</dbReference>
<dbReference type="Gramene" id="AET2Gv20070700.2">
    <property type="protein sequence ID" value="AET2Gv20070700.2"/>
    <property type="gene ID" value="AET2Gv20070700"/>
</dbReference>
<dbReference type="AlphaFoldDB" id="A0A453ACJ6"/>
<proteinExistence type="inferred from homology"/>
<feature type="domain" description="FAR1" evidence="2">
    <location>
        <begin position="168"/>
        <end position="245"/>
    </location>
</feature>
<keyword evidence="1" id="KW-0539">Nucleus</keyword>
<keyword evidence="1" id="KW-0862">Zinc</keyword>
<feature type="domain" description="MULE transposase" evidence="3">
    <location>
        <begin position="368"/>
        <end position="460"/>
    </location>
</feature>
<comment type="subcellular location">
    <subcellularLocation>
        <location evidence="1">Nucleus</location>
    </subcellularLocation>
</comment>
<evidence type="ECO:0000313" key="4">
    <source>
        <dbReference type="EnsemblPlants" id="AET2Gv20070700.2"/>
    </source>
</evidence>
<dbReference type="Gramene" id="AET2Gv20070700.3">
    <property type="protein sequence ID" value="AET2Gv20070700.3"/>
    <property type="gene ID" value="AET2Gv20070700"/>
</dbReference>
<dbReference type="GO" id="GO:0008270">
    <property type="term" value="F:zinc ion binding"/>
    <property type="evidence" value="ECO:0007669"/>
    <property type="project" value="UniProtKB-UniRule"/>
</dbReference>
<dbReference type="Pfam" id="PF10551">
    <property type="entry name" value="MULE"/>
    <property type="match status" value="1"/>
</dbReference>
<dbReference type="Proteomes" id="UP000015105">
    <property type="component" value="Chromosome 2D"/>
</dbReference>
<evidence type="ECO:0000313" key="5">
    <source>
        <dbReference type="Proteomes" id="UP000015105"/>
    </source>
</evidence>
<evidence type="ECO:0000256" key="1">
    <source>
        <dbReference type="RuleBase" id="RU367018"/>
    </source>
</evidence>
<dbReference type="Pfam" id="PF03101">
    <property type="entry name" value="FAR1"/>
    <property type="match status" value="1"/>
</dbReference>
<accession>A0A453ACJ6</accession>
<dbReference type="PANTHER" id="PTHR31669">
    <property type="entry name" value="PROTEIN FAR1-RELATED SEQUENCE 10-RELATED"/>
    <property type="match status" value="1"/>
</dbReference>
<reference evidence="5" key="2">
    <citation type="journal article" date="2017" name="Nat. Plants">
        <title>The Aegilops tauschii genome reveals multiple impacts of transposons.</title>
        <authorList>
            <person name="Zhao G."/>
            <person name="Zou C."/>
            <person name="Li K."/>
            <person name="Wang K."/>
            <person name="Li T."/>
            <person name="Gao L."/>
            <person name="Zhang X."/>
            <person name="Wang H."/>
            <person name="Yang Z."/>
            <person name="Liu X."/>
            <person name="Jiang W."/>
            <person name="Mao L."/>
            <person name="Kong X."/>
            <person name="Jiao Y."/>
            <person name="Jia J."/>
        </authorList>
    </citation>
    <scope>NUCLEOTIDE SEQUENCE [LARGE SCALE GENOMIC DNA]</scope>
    <source>
        <strain evidence="5">cv. AL8/78</strain>
    </source>
</reference>
<comment type="function">
    <text evidence="1">Putative transcription activator involved in regulating light control of development.</text>
</comment>
<keyword evidence="1" id="KW-0479">Metal-binding</keyword>
<dbReference type="GO" id="GO:0005634">
    <property type="term" value="C:nucleus"/>
    <property type="evidence" value="ECO:0007669"/>
    <property type="project" value="UniProtKB-SubCell"/>
</dbReference>
<keyword evidence="5" id="KW-1185">Reference proteome</keyword>
<reference evidence="4" key="5">
    <citation type="journal article" date="2021" name="G3 (Bethesda)">
        <title>Aegilops tauschii genome assembly Aet v5.0 features greater sequence contiguity and improved annotation.</title>
        <authorList>
            <person name="Wang L."/>
            <person name="Zhu T."/>
            <person name="Rodriguez J.C."/>
            <person name="Deal K.R."/>
            <person name="Dubcovsky J."/>
            <person name="McGuire P.E."/>
            <person name="Lux T."/>
            <person name="Spannagl M."/>
            <person name="Mayer K.F.X."/>
            <person name="Baldrich P."/>
            <person name="Meyers B.C."/>
            <person name="Huo N."/>
            <person name="Gu Y.Q."/>
            <person name="Zhou H."/>
            <person name="Devos K.M."/>
            <person name="Bennetzen J.L."/>
            <person name="Unver T."/>
            <person name="Budak H."/>
            <person name="Gulick P.J."/>
            <person name="Galiba G."/>
            <person name="Kalapos B."/>
            <person name="Nelson D.R."/>
            <person name="Li P."/>
            <person name="You F.M."/>
            <person name="Luo M.C."/>
            <person name="Dvorak J."/>
        </authorList>
    </citation>
    <scope>NUCLEOTIDE SEQUENCE [LARGE SCALE GENOMIC DNA]</scope>
    <source>
        <strain evidence="4">cv. AL8/78</strain>
    </source>
</reference>
<reference evidence="5" key="1">
    <citation type="journal article" date="2014" name="Science">
        <title>Ancient hybridizations among the ancestral genomes of bread wheat.</title>
        <authorList>
            <consortium name="International Wheat Genome Sequencing Consortium,"/>
            <person name="Marcussen T."/>
            <person name="Sandve S.R."/>
            <person name="Heier L."/>
            <person name="Spannagl M."/>
            <person name="Pfeifer M."/>
            <person name="Jakobsen K.S."/>
            <person name="Wulff B.B."/>
            <person name="Steuernagel B."/>
            <person name="Mayer K.F."/>
            <person name="Olsen O.A."/>
        </authorList>
    </citation>
    <scope>NUCLEOTIDE SEQUENCE [LARGE SCALE GENOMIC DNA]</scope>
    <source>
        <strain evidence="5">cv. AL8/78</strain>
    </source>
</reference>
<organism evidence="4 5">
    <name type="scientific">Aegilops tauschii subsp. strangulata</name>
    <name type="common">Goatgrass</name>
    <dbReference type="NCBI Taxonomy" id="200361"/>
    <lineage>
        <taxon>Eukaryota</taxon>
        <taxon>Viridiplantae</taxon>
        <taxon>Streptophyta</taxon>
        <taxon>Embryophyta</taxon>
        <taxon>Tracheophyta</taxon>
        <taxon>Spermatophyta</taxon>
        <taxon>Magnoliopsida</taxon>
        <taxon>Liliopsida</taxon>
        <taxon>Poales</taxon>
        <taxon>Poaceae</taxon>
        <taxon>BOP clade</taxon>
        <taxon>Pooideae</taxon>
        <taxon>Triticodae</taxon>
        <taxon>Triticeae</taxon>
        <taxon>Triticinae</taxon>
        <taxon>Aegilops</taxon>
    </lineage>
</organism>
<dbReference type="EnsemblPlants" id="AET2Gv20070700.3">
    <property type="protein sequence ID" value="AET2Gv20070700.3"/>
    <property type="gene ID" value="AET2Gv20070700"/>
</dbReference>
<evidence type="ECO:0000259" key="2">
    <source>
        <dbReference type="Pfam" id="PF03101"/>
    </source>
</evidence>
<dbReference type="GO" id="GO:0006355">
    <property type="term" value="P:regulation of DNA-templated transcription"/>
    <property type="evidence" value="ECO:0007669"/>
    <property type="project" value="UniProtKB-UniRule"/>
</dbReference>
<reference evidence="4" key="3">
    <citation type="journal article" date="2017" name="Nature">
        <title>Genome sequence of the progenitor of the wheat D genome Aegilops tauschii.</title>
        <authorList>
            <person name="Luo M.C."/>
            <person name="Gu Y.Q."/>
            <person name="Puiu D."/>
            <person name="Wang H."/>
            <person name="Twardziok S.O."/>
            <person name="Deal K.R."/>
            <person name="Huo N."/>
            <person name="Zhu T."/>
            <person name="Wang L."/>
            <person name="Wang Y."/>
            <person name="McGuire P.E."/>
            <person name="Liu S."/>
            <person name="Long H."/>
            <person name="Ramasamy R.K."/>
            <person name="Rodriguez J.C."/>
            <person name="Van S.L."/>
            <person name="Yuan L."/>
            <person name="Wang Z."/>
            <person name="Xia Z."/>
            <person name="Xiao L."/>
            <person name="Anderson O.D."/>
            <person name="Ouyang S."/>
            <person name="Liang Y."/>
            <person name="Zimin A.V."/>
            <person name="Pertea G."/>
            <person name="Qi P."/>
            <person name="Bennetzen J.L."/>
            <person name="Dai X."/>
            <person name="Dawson M.W."/>
            <person name="Muller H.G."/>
            <person name="Kugler K."/>
            <person name="Rivarola-Duarte L."/>
            <person name="Spannagl M."/>
            <person name="Mayer K.F.X."/>
            <person name="Lu F.H."/>
            <person name="Bevan M.W."/>
            <person name="Leroy P."/>
            <person name="Li P."/>
            <person name="You F.M."/>
            <person name="Sun Q."/>
            <person name="Liu Z."/>
            <person name="Lyons E."/>
            <person name="Wicker T."/>
            <person name="Salzberg S.L."/>
            <person name="Devos K.M."/>
            <person name="Dvorak J."/>
        </authorList>
    </citation>
    <scope>NUCLEOTIDE SEQUENCE [LARGE SCALE GENOMIC DNA]</scope>
    <source>
        <strain evidence="4">cv. AL8/78</strain>
    </source>
</reference>
<evidence type="ECO:0000259" key="3">
    <source>
        <dbReference type="Pfam" id="PF10551"/>
    </source>
</evidence>
<dbReference type="InterPro" id="IPR004330">
    <property type="entry name" value="FAR1_DNA_bnd_dom"/>
</dbReference>
<dbReference type="PANTHER" id="PTHR31669:SF168">
    <property type="entry name" value="PROTEIN FAR1-RELATED SEQUENCE"/>
    <property type="match status" value="1"/>
</dbReference>
<dbReference type="InterPro" id="IPR018289">
    <property type="entry name" value="MULE_transposase_dom"/>
</dbReference>
<name>A0A453ACJ6_AEGTS</name>
<protein>
    <recommendedName>
        <fullName evidence="1">Protein FAR1-RELATED SEQUENCE</fullName>
    </recommendedName>
</protein>
<keyword evidence="1" id="KW-0863">Zinc-finger</keyword>
<sequence length="576" mass="65230">VMDWVEGGESMAPALAAPGISPAADCRSNQAAGDPSSVAKPIDGGLSGSDLSWRPAIQDIARVPDETPFSNAHIGLVTPPAALKGANAIAYSSDFNPYVRDDDSGNVIVVPGWKKRNVGANGPDTRTPPSTKTAIERRLLEMNDRRGSEIFEPVVGTDFDSCQEAYGFYNLYSWEHGFGIRRGRSRVNTNKYKLMHELVCQCAGKNDKENSSSCKIDCKAMVRLLRTKNHGWYVSMFVKEHNHRLSVGYDAKLQWNSHDFIDPVSFDFIKNLRSNNVSVGKVYSILCGAEWNSQAVPYRKQVLRTLCAKFSQDTIKDDLKKTMKLLQDMKMEDMNLKVEIGVDVECRVRTMLWVTGKNRQDYFHFGDVITFDTTYKTNLYNMPFALFVGVNNHFQSVIFGGALMREETEAAFNWLFKTFVALMNDKHPVTILTDQASAMKGAIEIALPNTKHRWCKWHVLRDVKGNIGHVYNKSSGFKKEFNKLVNDVMCVDEFESKWLSLVDRFSVSDNEYMVRLYDKRAMWAKPYFKGIFCAGMTSTQRSESANHMLKEEHTEVIPHARVCSPIQQIPRVKDER</sequence>
<dbReference type="STRING" id="200361.A0A453ACJ6"/>
<comment type="similarity">
    <text evidence="1">Belongs to the FHY3/FAR1 family.</text>
</comment>